<dbReference type="EMBL" id="VTZD01000012">
    <property type="protein sequence ID" value="KAA1144067.1"/>
    <property type="molecule type" value="Genomic_DNA"/>
</dbReference>
<dbReference type="Proteomes" id="UP000323297">
    <property type="component" value="Unassembled WGS sequence"/>
</dbReference>
<proteinExistence type="predicted"/>
<gene>
    <name evidence="1" type="ORF">D3H66_10770</name>
</gene>
<comment type="caution">
    <text evidence="1">The sequence shown here is derived from an EMBL/GenBank/DDBJ whole genome shotgun (WGS) entry which is preliminary data.</text>
</comment>
<evidence type="ECO:0000313" key="2">
    <source>
        <dbReference type="Proteomes" id="UP000323297"/>
    </source>
</evidence>
<name>A0A5B0T1V7_9ENTR</name>
<accession>A0A5B0T1V7</accession>
<protein>
    <submittedName>
        <fullName evidence="1">Uncharacterized protein</fullName>
    </submittedName>
</protein>
<sequence length="218" mass="24866">MISPVRQNIFERAASTPALSMRELALLLCGLDLRLQTAAIPENKREYYDIWLYQISRQIKAAGLQPQGKNKQLYPADEMFALAHLMTDETITPEPIRTRCLQAVTTIANQNLARSWLMRLGGPPLLELGLTLRRNQRGQYRKTTERENTDRLLFLLIMLLVKNSHGVYGTPESPHLADIWRDIQTLAEREGLPAEGLSRSTIYSKLKSALTIPRRSRD</sequence>
<reference evidence="1 2" key="1">
    <citation type="submission" date="2019-08" db="EMBL/GenBank/DDBJ databases">
        <title>Draft genome sequence of Citrobacter portucalensis strain isolated from green turtle.</title>
        <authorList>
            <person name="Fernandes M.R."/>
            <person name="Sellera F.P."/>
            <person name="Goldeberg D.W."/>
            <person name="Costa D.C."/>
            <person name="Lincopan N."/>
        </authorList>
    </citation>
    <scope>NUCLEOTIDE SEQUENCE [LARGE SCALE GENOMIC DNA]</scope>
    <source>
        <strain evidence="1 2">TV06</strain>
    </source>
</reference>
<dbReference type="AlphaFoldDB" id="A0A5B0T1V7"/>
<evidence type="ECO:0000313" key="1">
    <source>
        <dbReference type="EMBL" id="KAA1144067.1"/>
    </source>
</evidence>
<organism evidence="1 2">
    <name type="scientific">Citrobacter portucalensis</name>
    <dbReference type="NCBI Taxonomy" id="1639133"/>
    <lineage>
        <taxon>Bacteria</taxon>
        <taxon>Pseudomonadati</taxon>
        <taxon>Pseudomonadota</taxon>
        <taxon>Gammaproteobacteria</taxon>
        <taxon>Enterobacterales</taxon>
        <taxon>Enterobacteriaceae</taxon>
        <taxon>Citrobacter</taxon>
        <taxon>Citrobacter freundii complex</taxon>
    </lineage>
</organism>
<dbReference type="RefSeq" id="WP_046881763.1">
    <property type="nucleotide sequence ID" value="NZ_VTZD01000012.1"/>
</dbReference>